<keyword evidence="7" id="KW-0175">Coiled coil</keyword>
<evidence type="ECO:0000256" key="7">
    <source>
        <dbReference type="SAM" id="Coils"/>
    </source>
</evidence>
<dbReference type="Pfam" id="PF01866">
    <property type="entry name" value="Diphthamide_syn"/>
    <property type="match status" value="2"/>
</dbReference>
<dbReference type="InterPro" id="IPR042265">
    <property type="entry name" value="DPH1/DPH2_3"/>
</dbReference>
<gene>
    <name evidence="9" type="ORF">QTG54_010994</name>
</gene>
<dbReference type="AlphaFoldDB" id="A0AAD8Y3C9"/>
<evidence type="ECO:0000256" key="1">
    <source>
        <dbReference type="ARBA" id="ARBA00001966"/>
    </source>
</evidence>
<dbReference type="PANTHER" id="PTHR10762">
    <property type="entry name" value="DIPHTHAMIDE BIOSYNTHESIS PROTEIN"/>
    <property type="match status" value="1"/>
</dbReference>
<comment type="cofactor">
    <cofactor evidence="1">
        <name>[4Fe-4S] cluster</name>
        <dbReference type="ChEBI" id="CHEBI:49883"/>
    </cofactor>
</comment>
<feature type="coiled-coil region" evidence="7">
    <location>
        <begin position="206"/>
        <end position="233"/>
    </location>
</feature>
<evidence type="ECO:0000313" key="9">
    <source>
        <dbReference type="EMBL" id="KAK1738325.1"/>
    </source>
</evidence>
<dbReference type="Gene3D" id="3.40.50.11860">
    <property type="entry name" value="Diphthamide synthesis DPH1/DPH2 domain 3"/>
    <property type="match status" value="1"/>
</dbReference>
<dbReference type="EC" id="2.5.1.108" evidence="9"/>
<dbReference type="InterPro" id="IPR042263">
    <property type="entry name" value="DPH1/DPH2_1"/>
</dbReference>
<dbReference type="GO" id="GO:0017183">
    <property type="term" value="P:protein histidyl modification to diphthamide"/>
    <property type="evidence" value="ECO:0007669"/>
    <property type="project" value="InterPro"/>
</dbReference>
<dbReference type="Gene3D" id="3.40.50.11840">
    <property type="entry name" value="Diphthamide synthesis DPH1/DPH2 domain 1"/>
    <property type="match status" value="1"/>
</dbReference>
<name>A0AAD8Y3C9_9STRA</name>
<sequence length="689" mass="75977">MSPPRIMFDDGSRIMEEAAAANEDAAAHQSSSSSERGNISTEVYYEIDRVAKEVVEKLDWSTNTSRGRLFLASNTTESNVNDEDGFLCRVALQFPDELLADASEVSWLMEHAIMSAYKSKLLSQQDATAVISTSMNNHLQQYPLVFILGDTTYGSCCPDEVSANHLNANVIVHYGYACLAPTESIPVVYSFGASNKNWKECVDLISREIDNKRKQEEESVEKALDEKLSLTDDDADSKKKTKLLLLYEVKYHHCIDDLKLALEQSGRVDVVLGTVPKQQLSVSRNELSQGRGSVSNCCGGGESGETDCCNDGKTTTDCGKANCSNDDATKNDCNEGDCCMPAKHQHTLESEQKERFYIPRTIGGLEIPNDLKLSEYTMLYIGDDIDIDSINSNSRTRLLHILLRCQAPDGTQSLWSYSPLNSHLSTDILDSPLSPTNDTVVSSALSRTLRRRYFLIQKAKLATTIAILIGSTSTSYSFRRMMARTRRRIQSTGRTAYTFAVGKLASASSKLANFAEIDCFVLIACGESIAKFWKMERDEMLVPVLTPMELDVALGYRAWDGRYSCDFGDLIRWDEDDGIAEDDLDDCDVDALDHTAGGDDEGSNSSNEDQPFFSMISGKYEQSRAAATTDTNLQALPGKGQMIEYSSEAAEFLKKREYQGLEANVGQTEAKAAVLGQVGIASDYGETTN</sequence>
<dbReference type="FunFam" id="3.40.50.11860:FF:000001">
    <property type="entry name" value="2-(3-amino-3-carboxypropyl)histidine synthase subunit 2"/>
    <property type="match status" value="1"/>
</dbReference>
<dbReference type="SFLD" id="SFLDG01121">
    <property type="entry name" value="Diphthamide_biosynthesis"/>
    <property type="match status" value="1"/>
</dbReference>
<dbReference type="GO" id="GO:0046872">
    <property type="term" value="F:metal ion binding"/>
    <property type="evidence" value="ECO:0007669"/>
    <property type="project" value="UniProtKB-KW"/>
</dbReference>
<comment type="caution">
    <text evidence="9">The sequence shown here is derived from an EMBL/GenBank/DDBJ whole genome shotgun (WGS) entry which is preliminary data.</text>
</comment>
<comment type="similarity">
    <text evidence="3">Belongs to the DPH1/DPH2 family. DPH2 subfamily.</text>
</comment>
<evidence type="ECO:0000256" key="2">
    <source>
        <dbReference type="ARBA" id="ARBA00005156"/>
    </source>
</evidence>
<dbReference type="InterPro" id="IPR016435">
    <property type="entry name" value="DPH1/DPH2"/>
</dbReference>
<dbReference type="EMBL" id="JATAAI010000021">
    <property type="protein sequence ID" value="KAK1738325.1"/>
    <property type="molecule type" value="Genomic_DNA"/>
</dbReference>
<evidence type="ECO:0000256" key="8">
    <source>
        <dbReference type="SAM" id="MobiDB-lite"/>
    </source>
</evidence>
<dbReference type="Proteomes" id="UP001224775">
    <property type="component" value="Unassembled WGS sequence"/>
</dbReference>
<reference evidence="9" key="1">
    <citation type="submission" date="2023-06" db="EMBL/GenBank/DDBJ databases">
        <title>Survivors Of The Sea: Transcriptome response of Skeletonema marinoi to long-term dormancy.</title>
        <authorList>
            <person name="Pinder M.I.M."/>
            <person name="Kourtchenko O."/>
            <person name="Robertson E.K."/>
            <person name="Larsson T."/>
            <person name="Maumus F."/>
            <person name="Osuna-Cruz C.M."/>
            <person name="Vancaester E."/>
            <person name="Stenow R."/>
            <person name="Vandepoele K."/>
            <person name="Ploug H."/>
            <person name="Bruchert V."/>
            <person name="Godhe A."/>
            <person name="Topel M."/>
        </authorList>
    </citation>
    <scope>NUCLEOTIDE SEQUENCE</scope>
    <source>
        <strain evidence="9">R05AC</strain>
    </source>
</reference>
<keyword evidence="6" id="KW-0411">Iron-sulfur</keyword>
<dbReference type="PANTHER" id="PTHR10762:SF2">
    <property type="entry name" value="2-(3-AMINO-3-CARBOXYPROPYL)HISTIDINE SYNTHASE SUBUNIT 2"/>
    <property type="match status" value="1"/>
</dbReference>
<evidence type="ECO:0000256" key="3">
    <source>
        <dbReference type="ARBA" id="ARBA00006179"/>
    </source>
</evidence>
<evidence type="ECO:0000256" key="6">
    <source>
        <dbReference type="ARBA" id="ARBA00023014"/>
    </source>
</evidence>
<accession>A0AAD8Y3C9</accession>
<keyword evidence="5" id="KW-0408">Iron</keyword>
<evidence type="ECO:0000256" key="4">
    <source>
        <dbReference type="ARBA" id="ARBA00022723"/>
    </source>
</evidence>
<dbReference type="NCBIfam" id="TIGR00322">
    <property type="entry name" value="diphth2_R"/>
    <property type="match status" value="2"/>
</dbReference>
<dbReference type="GO" id="GO:0090560">
    <property type="term" value="F:2-(3-amino-3-carboxypropyl)histidine synthase activity"/>
    <property type="evidence" value="ECO:0007669"/>
    <property type="project" value="UniProtKB-EC"/>
</dbReference>
<dbReference type="SFLD" id="SFLDS00032">
    <property type="entry name" value="Radical_SAM_3-amino-3-carboxyp"/>
    <property type="match status" value="1"/>
</dbReference>
<proteinExistence type="inferred from homology"/>
<comment type="pathway">
    <text evidence="2">Protein modification; peptidyl-diphthamide biosynthesis.</text>
</comment>
<evidence type="ECO:0000256" key="5">
    <source>
        <dbReference type="ARBA" id="ARBA00023004"/>
    </source>
</evidence>
<keyword evidence="9" id="KW-0808">Transferase</keyword>
<dbReference type="GO" id="GO:0051536">
    <property type="term" value="F:iron-sulfur cluster binding"/>
    <property type="evidence" value="ECO:0007669"/>
    <property type="project" value="UniProtKB-KW"/>
</dbReference>
<keyword evidence="10" id="KW-1185">Reference proteome</keyword>
<evidence type="ECO:0000313" key="10">
    <source>
        <dbReference type="Proteomes" id="UP001224775"/>
    </source>
</evidence>
<protein>
    <submittedName>
        <fullName evidence="9">2-(3-amino-3-carboxypropyl)histidine synthase subunit 2</fullName>
        <ecNumber evidence="9">2.5.1.108</ecNumber>
    </submittedName>
</protein>
<organism evidence="9 10">
    <name type="scientific">Skeletonema marinoi</name>
    <dbReference type="NCBI Taxonomy" id="267567"/>
    <lineage>
        <taxon>Eukaryota</taxon>
        <taxon>Sar</taxon>
        <taxon>Stramenopiles</taxon>
        <taxon>Ochrophyta</taxon>
        <taxon>Bacillariophyta</taxon>
        <taxon>Coscinodiscophyceae</taxon>
        <taxon>Thalassiosirophycidae</taxon>
        <taxon>Thalassiosirales</taxon>
        <taxon>Skeletonemataceae</taxon>
        <taxon>Skeletonema</taxon>
        <taxon>Skeletonema marinoi-dohrnii complex</taxon>
    </lineage>
</organism>
<feature type="region of interest" description="Disordered" evidence="8">
    <location>
        <begin position="590"/>
        <end position="612"/>
    </location>
</feature>
<keyword evidence="4" id="KW-0479">Metal-binding</keyword>